<evidence type="ECO:0000313" key="21">
    <source>
        <dbReference type="EMBL" id="CAD7234896.1"/>
    </source>
</evidence>
<keyword evidence="12" id="KW-0418">Kinase</keyword>
<keyword evidence="13" id="KW-0067">ATP-binding</keyword>
<evidence type="ECO:0000259" key="19">
    <source>
        <dbReference type="Pfam" id="PF08544"/>
    </source>
</evidence>
<dbReference type="UniPathway" id="UPA00087">
    <property type="reaction ID" value="UER00172"/>
</dbReference>
<dbReference type="InterPro" id="IPR004424">
    <property type="entry name" value="IspE"/>
</dbReference>
<dbReference type="OrthoDB" id="6331047at2759"/>
<dbReference type="GO" id="GO:0009156">
    <property type="term" value="P:ribonucleoside monophosphate biosynthetic process"/>
    <property type="evidence" value="ECO:0007669"/>
    <property type="project" value="InterPro"/>
</dbReference>
<dbReference type="Pfam" id="PF00288">
    <property type="entry name" value="GHMP_kinases_N"/>
    <property type="match status" value="1"/>
</dbReference>
<dbReference type="GO" id="GO:0005524">
    <property type="term" value="F:ATP binding"/>
    <property type="evidence" value="ECO:0007669"/>
    <property type="project" value="UniProtKB-KW"/>
</dbReference>
<comment type="catalytic activity">
    <reaction evidence="17">
        <text>D-ribose 5-phosphate + ATP = 5-phospho-alpha-D-ribose 1-diphosphate + AMP + H(+)</text>
        <dbReference type="Rhea" id="RHEA:15609"/>
        <dbReference type="ChEBI" id="CHEBI:15378"/>
        <dbReference type="ChEBI" id="CHEBI:30616"/>
        <dbReference type="ChEBI" id="CHEBI:58017"/>
        <dbReference type="ChEBI" id="CHEBI:78346"/>
        <dbReference type="ChEBI" id="CHEBI:456215"/>
        <dbReference type="EC" id="2.7.6.1"/>
    </reaction>
</comment>
<dbReference type="GO" id="GO:0005737">
    <property type="term" value="C:cytoplasm"/>
    <property type="evidence" value="ECO:0007669"/>
    <property type="project" value="TreeGrafter"/>
</dbReference>
<evidence type="ECO:0000256" key="8">
    <source>
        <dbReference type="ARBA" id="ARBA00022679"/>
    </source>
</evidence>
<dbReference type="InterPro" id="IPR013750">
    <property type="entry name" value="GHMP_kinase_C_dom"/>
</dbReference>
<evidence type="ECO:0000256" key="15">
    <source>
        <dbReference type="ARBA" id="ARBA00026067"/>
    </source>
</evidence>
<dbReference type="PROSITE" id="PS00114">
    <property type="entry name" value="PRPP_SYNTHASE"/>
    <property type="match status" value="1"/>
</dbReference>
<comment type="subunit">
    <text evidence="15">Homodimer. The active form is probably a hexamer composed of 3 homodimers.</text>
</comment>
<dbReference type="InterPro" id="IPR005946">
    <property type="entry name" value="Rib-P_diPkinase"/>
</dbReference>
<keyword evidence="10" id="KW-0545">Nucleotide biosynthesis</keyword>
<dbReference type="InterPro" id="IPR000836">
    <property type="entry name" value="PRTase_dom"/>
</dbReference>
<evidence type="ECO:0000256" key="3">
    <source>
        <dbReference type="ARBA" id="ARBA00004996"/>
    </source>
</evidence>
<comment type="similarity">
    <text evidence="5">Belongs to the GHMP kinase family. IspE subfamily.</text>
</comment>
<evidence type="ECO:0000256" key="13">
    <source>
        <dbReference type="ARBA" id="ARBA00022840"/>
    </source>
</evidence>
<evidence type="ECO:0000256" key="12">
    <source>
        <dbReference type="ARBA" id="ARBA00022777"/>
    </source>
</evidence>
<dbReference type="InterPro" id="IPR037515">
    <property type="entry name" value="Rib-P_diPkinase_bac"/>
</dbReference>
<dbReference type="GO" id="GO:0000287">
    <property type="term" value="F:magnesium ion binding"/>
    <property type="evidence" value="ECO:0007669"/>
    <property type="project" value="InterPro"/>
</dbReference>
<dbReference type="SMART" id="SM01400">
    <property type="entry name" value="Pribosyltran_N"/>
    <property type="match status" value="1"/>
</dbReference>
<dbReference type="SUPFAM" id="SSF55060">
    <property type="entry name" value="GHMP Kinase, C-terminal domain"/>
    <property type="match status" value="1"/>
</dbReference>
<dbReference type="FunFam" id="3.40.50.2020:FF:000001">
    <property type="entry name" value="Ribose-phosphate pyrophosphokinase"/>
    <property type="match status" value="1"/>
</dbReference>
<dbReference type="GO" id="GO:0006015">
    <property type="term" value="P:5-phosphoribose 1-diphosphate biosynthetic process"/>
    <property type="evidence" value="ECO:0007669"/>
    <property type="project" value="UniProtKB-UniPathway"/>
</dbReference>
<feature type="domain" description="Ribose-phosphate pyrophosphokinase N-terminal" evidence="20">
    <location>
        <begin position="291"/>
        <end position="387"/>
    </location>
</feature>
<dbReference type="EMBL" id="OB670322">
    <property type="protein sequence ID" value="CAD7234896.1"/>
    <property type="molecule type" value="Genomic_DNA"/>
</dbReference>
<sequence>MVLWWKEHVPALRKSDRGTGGPMEKDNLILKAPAKVNLVLRVLGQRADGYHDLETWMQKLSLHDTISLRFLTRSGIRLTCSDPSLPVDSKNLLWKAAATFLARSRVLEGRGVEMHLEKVIPVAAGLGGGSSDAGTLLAGLNVFTGNELPEAELLSLASSLGADVPFFAVSATSVLATGIGERMRSVKPLSGYTFLLVNPGFEVSTAKIFANFALTTGKKNSKVVGLLDLSPEKLHPAGLENDLESVTVDLYPVVAEIKKDLLQLGAEGALMSGSGPTVFGLYRNTSSRCRDISLTRAEVRKFSDGEVFVEVKENVRGADVFVVQPTCSPVNDHLMELVLMVDALRRASARRITAVLPYYGYARQDRKVAPRVPISAKVVAEMLMAVGVRRVLSMDLHAGQIQGFFNIPVDHLYAAPVLLRYISGRFENPIMVSPDAGGVERTRAFAKRLNCGLAIIDKRRDRPNESEAMHVIGDVKGKTAILLDDMVDTAGTLCNGAETLLSNGAKEVHACCTHPVLSGPAVERVEKSVIQSLVVTNSIPLRNDAKNCGKIKVLSVSQLLAEAIHRIHNEDSVSSLFV</sequence>
<keyword evidence="14" id="KW-0460">Magnesium</keyword>
<dbReference type="EC" id="2.7.6.1" evidence="7"/>
<comment type="cofactor">
    <cofactor evidence="1">
        <name>Mg(2+)</name>
        <dbReference type="ChEBI" id="CHEBI:18420"/>
    </cofactor>
</comment>
<organism evidence="21">
    <name type="scientific">Cyprideis torosa</name>
    <dbReference type="NCBI Taxonomy" id="163714"/>
    <lineage>
        <taxon>Eukaryota</taxon>
        <taxon>Metazoa</taxon>
        <taxon>Ecdysozoa</taxon>
        <taxon>Arthropoda</taxon>
        <taxon>Crustacea</taxon>
        <taxon>Oligostraca</taxon>
        <taxon>Ostracoda</taxon>
        <taxon>Podocopa</taxon>
        <taxon>Podocopida</taxon>
        <taxon>Cytherocopina</taxon>
        <taxon>Cytheroidea</taxon>
        <taxon>Cytherideidae</taxon>
        <taxon>Cyprideis</taxon>
    </lineage>
</organism>
<dbReference type="InterPro" id="IPR020568">
    <property type="entry name" value="Ribosomal_Su5_D2-typ_SF"/>
</dbReference>
<comment type="pathway">
    <text evidence="3">Metabolic intermediate biosynthesis; 5-phospho-alpha-D-ribose 1-diphosphate biosynthesis; 5-phospho-alpha-D-ribose 1-diphosphate from D-ribose 5-phosphate (route I): step 1/1.</text>
</comment>
<dbReference type="PANTHER" id="PTHR10210">
    <property type="entry name" value="RIBOSE-PHOSPHATE DIPHOSPHOKINASE FAMILY MEMBER"/>
    <property type="match status" value="1"/>
</dbReference>
<dbReference type="HAMAP" id="MF_00061">
    <property type="entry name" value="IspE"/>
    <property type="match status" value="1"/>
</dbReference>
<feature type="domain" description="GHMP kinase N-terminal" evidence="18">
    <location>
        <begin position="91"/>
        <end position="169"/>
    </location>
</feature>
<dbReference type="InterPro" id="IPR029057">
    <property type="entry name" value="PRTase-like"/>
</dbReference>
<evidence type="ECO:0000256" key="17">
    <source>
        <dbReference type="ARBA" id="ARBA00049535"/>
    </source>
</evidence>
<dbReference type="Pfam" id="PF13793">
    <property type="entry name" value="Pribosyltran_N"/>
    <property type="match status" value="1"/>
</dbReference>
<dbReference type="CDD" id="cd06223">
    <property type="entry name" value="PRTases_typeI"/>
    <property type="match status" value="1"/>
</dbReference>
<dbReference type="HAMAP" id="MF_00583_B">
    <property type="entry name" value="RibP_PPkinase_B"/>
    <property type="match status" value="1"/>
</dbReference>
<reference evidence="21" key="1">
    <citation type="submission" date="2020-11" db="EMBL/GenBank/DDBJ databases">
        <authorList>
            <person name="Tran Van P."/>
        </authorList>
    </citation>
    <scope>NUCLEOTIDE SEQUENCE</scope>
</reference>
<evidence type="ECO:0000256" key="2">
    <source>
        <dbReference type="ARBA" id="ARBA00003018"/>
    </source>
</evidence>
<dbReference type="Gene3D" id="3.30.230.10">
    <property type="match status" value="1"/>
</dbReference>
<evidence type="ECO:0000256" key="14">
    <source>
        <dbReference type="ARBA" id="ARBA00022842"/>
    </source>
</evidence>
<keyword evidence="8" id="KW-0808">Transferase</keyword>
<dbReference type="GO" id="GO:0002189">
    <property type="term" value="C:ribose phosphate diphosphokinase complex"/>
    <property type="evidence" value="ECO:0007669"/>
    <property type="project" value="TreeGrafter"/>
</dbReference>
<evidence type="ECO:0000256" key="10">
    <source>
        <dbReference type="ARBA" id="ARBA00022727"/>
    </source>
</evidence>
<name>A0A7R8WUT6_9CRUS</name>
<dbReference type="AlphaFoldDB" id="A0A7R8WUT6"/>
<dbReference type="InterPro" id="IPR014721">
    <property type="entry name" value="Ribsml_uS5_D2-typ_fold_subgr"/>
</dbReference>
<dbReference type="InterPro" id="IPR029099">
    <property type="entry name" value="Pribosyltran_N"/>
</dbReference>
<dbReference type="NCBIfam" id="NF002320">
    <property type="entry name" value="PRK01259.1"/>
    <property type="match status" value="1"/>
</dbReference>
<evidence type="ECO:0000256" key="5">
    <source>
        <dbReference type="ARBA" id="ARBA00009684"/>
    </source>
</evidence>
<dbReference type="SUPFAM" id="SSF54211">
    <property type="entry name" value="Ribosomal protein S5 domain 2-like"/>
    <property type="match status" value="1"/>
</dbReference>
<dbReference type="GO" id="GO:0050515">
    <property type="term" value="F:4-(cytidine 5'-diphospho)-2-C-methyl-D-erythritol kinase activity"/>
    <property type="evidence" value="ECO:0007669"/>
    <property type="project" value="UniProtKB-EC"/>
</dbReference>
<dbReference type="GO" id="GO:0016114">
    <property type="term" value="P:terpenoid biosynthetic process"/>
    <property type="evidence" value="ECO:0007669"/>
    <property type="project" value="InterPro"/>
</dbReference>
<dbReference type="InterPro" id="IPR006204">
    <property type="entry name" value="GHMP_kinase_N_dom"/>
</dbReference>
<dbReference type="NCBIfam" id="TIGR00154">
    <property type="entry name" value="ispE"/>
    <property type="match status" value="1"/>
</dbReference>
<keyword evidence="9" id="KW-0479">Metal-binding</keyword>
<dbReference type="Pfam" id="PF14572">
    <property type="entry name" value="Pribosyl_synth"/>
    <property type="match status" value="1"/>
</dbReference>
<dbReference type="Pfam" id="PF08544">
    <property type="entry name" value="GHMP_kinases_C"/>
    <property type="match status" value="1"/>
</dbReference>
<dbReference type="Gene3D" id="3.40.50.2020">
    <property type="match status" value="2"/>
</dbReference>
<dbReference type="SUPFAM" id="SSF53271">
    <property type="entry name" value="PRTase-like"/>
    <property type="match status" value="1"/>
</dbReference>
<evidence type="ECO:0000256" key="11">
    <source>
        <dbReference type="ARBA" id="ARBA00022741"/>
    </source>
</evidence>
<accession>A0A7R8WUT6</accession>
<dbReference type="PANTHER" id="PTHR10210:SF41">
    <property type="entry name" value="RIBOSE-PHOSPHATE PYROPHOSPHOKINASE 1, CHLOROPLASTIC"/>
    <property type="match status" value="1"/>
</dbReference>
<comment type="function">
    <text evidence="2">Catalyzes the synthesis of phosphoribosylpyrophosphate (PRPP) that is essential for nucleotide synthesis.</text>
</comment>
<feature type="domain" description="GHMP kinase C-terminal" evidence="19">
    <location>
        <begin position="241"/>
        <end position="285"/>
    </location>
</feature>
<dbReference type="EC" id="2.7.1.148" evidence="6"/>
<evidence type="ECO:0000256" key="7">
    <source>
        <dbReference type="ARBA" id="ARBA00013247"/>
    </source>
</evidence>
<evidence type="ECO:0000259" key="20">
    <source>
        <dbReference type="Pfam" id="PF13793"/>
    </source>
</evidence>
<gene>
    <name evidence="21" type="ORF">CTOB1V02_LOCUS12712</name>
</gene>
<dbReference type="GO" id="GO:0004749">
    <property type="term" value="F:ribose phosphate diphosphokinase activity"/>
    <property type="evidence" value="ECO:0007669"/>
    <property type="project" value="UniProtKB-EC"/>
</dbReference>
<evidence type="ECO:0000256" key="4">
    <source>
        <dbReference type="ARBA" id="ARBA00006478"/>
    </source>
</evidence>
<keyword evidence="11" id="KW-0547">Nucleotide-binding</keyword>
<evidence type="ECO:0000256" key="9">
    <source>
        <dbReference type="ARBA" id="ARBA00022723"/>
    </source>
</evidence>
<protein>
    <recommendedName>
        <fullName evidence="16">4-(cytidine-5'-diphospho)-2-C-methyl-D-erythritol kinase</fullName>
        <ecNumber evidence="6">2.7.1.148</ecNumber>
        <ecNumber evidence="7">2.7.6.1</ecNumber>
    </recommendedName>
</protein>
<dbReference type="InterPro" id="IPR000842">
    <property type="entry name" value="PRib_PP_synth_CS"/>
</dbReference>
<dbReference type="InterPro" id="IPR036554">
    <property type="entry name" value="GHMP_kinase_C_sf"/>
</dbReference>
<dbReference type="GO" id="GO:0006164">
    <property type="term" value="P:purine nucleotide biosynthetic process"/>
    <property type="evidence" value="ECO:0007669"/>
    <property type="project" value="TreeGrafter"/>
</dbReference>
<dbReference type="NCBIfam" id="TIGR01251">
    <property type="entry name" value="ribP_PPkin"/>
    <property type="match status" value="1"/>
</dbReference>
<evidence type="ECO:0000256" key="1">
    <source>
        <dbReference type="ARBA" id="ARBA00001946"/>
    </source>
</evidence>
<evidence type="ECO:0000259" key="18">
    <source>
        <dbReference type="Pfam" id="PF00288"/>
    </source>
</evidence>
<proteinExistence type="inferred from homology"/>
<evidence type="ECO:0000256" key="6">
    <source>
        <dbReference type="ARBA" id="ARBA00012052"/>
    </source>
</evidence>
<comment type="similarity">
    <text evidence="4">Belongs to the ribose-phosphate pyrophosphokinase family.</text>
</comment>
<evidence type="ECO:0000256" key="16">
    <source>
        <dbReference type="ARBA" id="ARBA00032554"/>
    </source>
</evidence>